<keyword evidence="6 11" id="KW-0440">LIM domain</keyword>
<keyword evidence="3 11" id="KW-0479">Metal-binding</keyword>
<keyword evidence="5" id="KW-0805">Transcription regulation</keyword>
<protein>
    <recommendedName>
        <fullName evidence="13">LIM zinc-binding domain-containing protein</fullName>
    </recommendedName>
</protein>
<dbReference type="GO" id="GO:0030182">
    <property type="term" value="P:neuron differentiation"/>
    <property type="evidence" value="ECO:0007669"/>
    <property type="project" value="TreeGrafter"/>
</dbReference>
<dbReference type="Pfam" id="PF00412">
    <property type="entry name" value="LIM"/>
    <property type="match status" value="1"/>
</dbReference>
<evidence type="ECO:0000256" key="5">
    <source>
        <dbReference type="ARBA" id="ARBA00023015"/>
    </source>
</evidence>
<evidence type="ECO:0000256" key="2">
    <source>
        <dbReference type="ARBA" id="ARBA00022473"/>
    </source>
</evidence>
<dbReference type="PaxDb" id="8022-A0A060Z2N2"/>
<organism evidence="14 15">
    <name type="scientific">Oncorhynchus mykiss</name>
    <name type="common">Rainbow trout</name>
    <name type="synonym">Salmo gairdneri</name>
    <dbReference type="NCBI Taxonomy" id="8022"/>
    <lineage>
        <taxon>Eukaryota</taxon>
        <taxon>Metazoa</taxon>
        <taxon>Chordata</taxon>
        <taxon>Craniata</taxon>
        <taxon>Vertebrata</taxon>
        <taxon>Euteleostomi</taxon>
        <taxon>Actinopterygii</taxon>
        <taxon>Neopterygii</taxon>
        <taxon>Teleostei</taxon>
        <taxon>Protacanthopterygii</taxon>
        <taxon>Salmoniformes</taxon>
        <taxon>Salmonidae</taxon>
        <taxon>Salmoninae</taxon>
        <taxon>Oncorhynchus</taxon>
    </lineage>
</organism>
<dbReference type="InterPro" id="IPR001781">
    <property type="entry name" value="Znf_LIM"/>
</dbReference>
<evidence type="ECO:0000259" key="13">
    <source>
        <dbReference type="PROSITE" id="PS50023"/>
    </source>
</evidence>
<dbReference type="EMBL" id="FR935963">
    <property type="protein sequence ID" value="CDQ98236.1"/>
    <property type="molecule type" value="Genomic_DNA"/>
</dbReference>
<evidence type="ECO:0000256" key="10">
    <source>
        <dbReference type="ARBA" id="ARBA00023242"/>
    </source>
</evidence>
<comment type="subcellular location">
    <subcellularLocation>
        <location evidence="1">Nucleus</location>
    </subcellularLocation>
</comment>
<dbReference type="SUPFAM" id="SSF57716">
    <property type="entry name" value="Glucocorticoid receptor-like (DNA-binding domain)"/>
    <property type="match status" value="1"/>
</dbReference>
<feature type="compositionally biased region" description="Basic and acidic residues" evidence="12">
    <location>
        <begin position="99"/>
        <end position="114"/>
    </location>
</feature>
<reference evidence="14" key="1">
    <citation type="journal article" date="2014" name="Nat. Commun.">
        <title>The rainbow trout genome provides novel insights into evolution after whole-genome duplication in vertebrates.</title>
        <authorList>
            <person name="Berthelot C."/>
            <person name="Brunet F."/>
            <person name="Chalopin D."/>
            <person name="Juanchich A."/>
            <person name="Bernard M."/>
            <person name="Noel B."/>
            <person name="Bento P."/>
            <person name="Da Silva C."/>
            <person name="Labadie K."/>
            <person name="Alberti A."/>
            <person name="Aury J.M."/>
            <person name="Louis A."/>
            <person name="Dehais P."/>
            <person name="Bardou P."/>
            <person name="Montfort J."/>
            <person name="Klopp C."/>
            <person name="Cabau C."/>
            <person name="Gaspin C."/>
            <person name="Thorgaard G.H."/>
            <person name="Boussaha M."/>
            <person name="Quillet E."/>
            <person name="Guyomard R."/>
            <person name="Galiana D."/>
            <person name="Bobe J."/>
            <person name="Volff J.N."/>
            <person name="Genet C."/>
            <person name="Wincker P."/>
            <person name="Jaillon O."/>
            <person name="Roest Crollius H."/>
            <person name="Guiguen Y."/>
        </authorList>
    </citation>
    <scope>NUCLEOTIDE SEQUENCE [LARGE SCALE GENOMIC DNA]</scope>
</reference>
<feature type="domain" description="LIM zinc-binding" evidence="13">
    <location>
        <begin position="27"/>
        <end position="89"/>
    </location>
</feature>
<evidence type="ECO:0000313" key="15">
    <source>
        <dbReference type="Proteomes" id="UP000193380"/>
    </source>
</evidence>
<evidence type="ECO:0000256" key="1">
    <source>
        <dbReference type="ARBA" id="ARBA00004123"/>
    </source>
</evidence>
<evidence type="ECO:0000256" key="7">
    <source>
        <dbReference type="ARBA" id="ARBA00023125"/>
    </source>
</evidence>
<evidence type="ECO:0000256" key="11">
    <source>
        <dbReference type="PROSITE-ProRule" id="PRU00125"/>
    </source>
</evidence>
<accession>A0A060Z2N2</accession>
<proteinExistence type="predicted"/>
<dbReference type="PROSITE" id="PS50023">
    <property type="entry name" value="LIM_DOMAIN_2"/>
    <property type="match status" value="1"/>
</dbReference>
<dbReference type="GO" id="GO:0046872">
    <property type="term" value="F:metal ion binding"/>
    <property type="evidence" value="ECO:0007669"/>
    <property type="project" value="UniProtKB-KW"/>
</dbReference>
<gene>
    <name evidence="14" type="ORF">GSONMT00006044001</name>
</gene>
<dbReference type="SMART" id="SM00132">
    <property type="entry name" value="LIM"/>
    <property type="match status" value="1"/>
</dbReference>
<dbReference type="Gene3D" id="2.10.110.10">
    <property type="entry name" value="Cysteine Rich Protein"/>
    <property type="match status" value="1"/>
</dbReference>
<dbReference type="InterPro" id="IPR050453">
    <property type="entry name" value="LIM_Homeobox_TF"/>
</dbReference>
<keyword evidence="10" id="KW-0539">Nucleus</keyword>
<evidence type="ECO:0000256" key="6">
    <source>
        <dbReference type="ARBA" id="ARBA00023038"/>
    </source>
</evidence>
<dbReference type="AlphaFoldDB" id="A0A060Z2N2"/>
<dbReference type="PANTHER" id="PTHR24208">
    <property type="entry name" value="LIM/HOMEOBOX PROTEIN LHX"/>
    <property type="match status" value="1"/>
</dbReference>
<keyword evidence="2" id="KW-0217">Developmental protein</keyword>
<keyword evidence="7" id="KW-0238">DNA-binding</keyword>
<reference evidence="14" key="2">
    <citation type="submission" date="2014-03" db="EMBL/GenBank/DDBJ databases">
        <authorList>
            <person name="Genoscope - CEA"/>
        </authorList>
    </citation>
    <scope>NUCLEOTIDE SEQUENCE</scope>
</reference>
<feature type="non-terminal residue" evidence="14">
    <location>
        <position position="1"/>
    </location>
</feature>
<evidence type="ECO:0000256" key="4">
    <source>
        <dbReference type="ARBA" id="ARBA00022833"/>
    </source>
</evidence>
<evidence type="ECO:0000256" key="12">
    <source>
        <dbReference type="SAM" id="MobiDB-lite"/>
    </source>
</evidence>
<keyword evidence="4 11" id="KW-0862">Zinc</keyword>
<dbReference type="GO" id="GO:0005634">
    <property type="term" value="C:nucleus"/>
    <property type="evidence" value="ECO:0007669"/>
    <property type="project" value="UniProtKB-SubCell"/>
</dbReference>
<evidence type="ECO:0000256" key="3">
    <source>
        <dbReference type="ARBA" id="ARBA00022723"/>
    </source>
</evidence>
<keyword evidence="8" id="KW-0371">Homeobox</keyword>
<evidence type="ECO:0000313" key="14">
    <source>
        <dbReference type="EMBL" id="CDQ98236.1"/>
    </source>
</evidence>
<dbReference type="GO" id="GO:0000977">
    <property type="term" value="F:RNA polymerase II transcription regulatory region sequence-specific DNA binding"/>
    <property type="evidence" value="ECO:0007669"/>
    <property type="project" value="TreeGrafter"/>
</dbReference>
<dbReference type="FunFam" id="2.10.110.10:FF:000193">
    <property type="entry name" value="LIM homeobox 4"/>
    <property type="match status" value="1"/>
</dbReference>
<feature type="region of interest" description="Disordered" evidence="12">
    <location>
        <begin position="90"/>
        <end position="179"/>
    </location>
</feature>
<evidence type="ECO:0000256" key="9">
    <source>
        <dbReference type="ARBA" id="ARBA00023163"/>
    </source>
</evidence>
<dbReference type="PANTHER" id="PTHR24208:SF96">
    <property type="entry name" value="LIM HOMEOBOX TRANSCRIPTION FACTOR 1-BETA"/>
    <property type="match status" value="1"/>
</dbReference>
<keyword evidence="9" id="KW-0804">Transcription</keyword>
<dbReference type="GO" id="GO:0000981">
    <property type="term" value="F:DNA-binding transcription factor activity, RNA polymerase II-specific"/>
    <property type="evidence" value="ECO:0007669"/>
    <property type="project" value="TreeGrafter"/>
</dbReference>
<evidence type="ECO:0000256" key="8">
    <source>
        <dbReference type="ARBA" id="ARBA00023155"/>
    </source>
</evidence>
<dbReference type="STRING" id="8022.A0A060Z2N2"/>
<dbReference type="PROSITE" id="PS00478">
    <property type="entry name" value="LIM_DOMAIN_1"/>
    <property type="match status" value="1"/>
</dbReference>
<sequence>TTPTICSNSGLITYAFPYSCLPRLFATKCSGCLENIAPTEFVMRALECVYHLGCFCCCVCDRQLCKGDEFVLKEGQLLCKSDYEREKELLSSMSPDASDSEKSEAEELDGKPEKGSGGQGKGSDDGKDPRRPKRPRTILTTQQRRAFKASFEVSSKPCRKVTTLQSDETDTDPITHKRR</sequence>
<name>A0A060Z2N2_ONCMY</name>
<dbReference type="Gene3D" id="1.10.10.60">
    <property type="entry name" value="Homeodomain-like"/>
    <property type="match status" value="1"/>
</dbReference>
<dbReference type="Proteomes" id="UP000193380">
    <property type="component" value="Unassembled WGS sequence"/>
</dbReference>